<dbReference type="SUPFAM" id="SSF52172">
    <property type="entry name" value="CheY-like"/>
    <property type="match status" value="1"/>
</dbReference>
<protein>
    <submittedName>
        <fullName evidence="3">Two-component system response regulator</fullName>
    </submittedName>
</protein>
<keyword evidence="1" id="KW-0597">Phosphoprotein</keyword>
<sequence>MQVLLVDDNPGDVLLMQETFEELHVGVDVLTASDGAEALATLDRGVTSGRLPDLVVLDLNMPGMNGIEVLQTVRANEDLRHLPVIIMTSTAAEEEVVEAYRSYASSFVTKPQRPGEMTEALRSLDAFWLRIAQLPKT</sequence>
<proteinExistence type="predicted"/>
<name>A0A346XT47_9ACTN</name>
<reference evidence="3 4" key="1">
    <citation type="submission" date="2018-09" db="EMBL/GenBank/DDBJ databases">
        <title>Complete genome sequence of Euzebya sp. DY32-46 isolated from seawater of Pacific Ocean.</title>
        <authorList>
            <person name="Xu L."/>
            <person name="Wu Y.-H."/>
            <person name="Xu X.-W."/>
        </authorList>
    </citation>
    <scope>NUCLEOTIDE SEQUENCE [LARGE SCALE GENOMIC DNA]</scope>
    <source>
        <strain evidence="3 4">DY32-46</strain>
    </source>
</reference>
<dbReference type="SMART" id="SM00448">
    <property type="entry name" value="REC"/>
    <property type="match status" value="1"/>
</dbReference>
<dbReference type="InterPro" id="IPR011006">
    <property type="entry name" value="CheY-like_superfamily"/>
</dbReference>
<dbReference type="Pfam" id="PF00072">
    <property type="entry name" value="Response_reg"/>
    <property type="match status" value="1"/>
</dbReference>
<evidence type="ECO:0000256" key="1">
    <source>
        <dbReference type="PROSITE-ProRule" id="PRU00169"/>
    </source>
</evidence>
<dbReference type="KEGG" id="euz:DVS28_a0693"/>
<evidence type="ECO:0000313" key="3">
    <source>
        <dbReference type="EMBL" id="AXV05394.1"/>
    </source>
</evidence>
<dbReference type="Gene3D" id="3.40.50.2300">
    <property type="match status" value="1"/>
</dbReference>
<dbReference type="Proteomes" id="UP000264006">
    <property type="component" value="Chromosome"/>
</dbReference>
<evidence type="ECO:0000313" key="4">
    <source>
        <dbReference type="Proteomes" id="UP000264006"/>
    </source>
</evidence>
<dbReference type="PROSITE" id="PS50110">
    <property type="entry name" value="RESPONSE_REGULATORY"/>
    <property type="match status" value="1"/>
</dbReference>
<feature type="domain" description="Response regulatory" evidence="2">
    <location>
        <begin position="2"/>
        <end position="125"/>
    </location>
</feature>
<dbReference type="InterPro" id="IPR052893">
    <property type="entry name" value="TCS_response_regulator"/>
</dbReference>
<dbReference type="RefSeq" id="WP_164709885.1">
    <property type="nucleotide sequence ID" value="NZ_CP031165.1"/>
</dbReference>
<dbReference type="AlphaFoldDB" id="A0A346XT47"/>
<dbReference type="PANTHER" id="PTHR44520:SF2">
    <property type="entry name" value="RESPONSE REGULATOR RCP1"/>
    <property type="match status" value="1"/>
</dbReference>
<dbReference type="EMBL" id="CP031165">
    <property type="protein sequence ID" value="AXV05394.1"/>
    <property type="molecule type" value="Genomic_DNA"/>
</dbReference>
<dbReference type="CDD" id="cd17557">
    <property type="entry name" value="REC_Rcp-like"/>
    <property type="match status" value="1"/>
</dbReference>
<evidence type="ECO:0000259" key="2">
    <source>
        <dbReference type="PROSITE" id="PS50110"/>
    </source>
</evidence>
<accession>A0A346XT47</accession>
<dbReference type="InterPro" id="IPR001789">
    <property type="entry name" value="Sig_transdc_resp-reg_receiver"/>
</dbReference>
<dbReference type="GO" id="GO:0000160">
    <property type="term" value="P:phosphorelay signal transduction system"/>
    <property type="evidence" value="ECO:0007669"/>
    <property type="project" value="InterPro"/>
</dbReference>
<gene>
    <name evidence="3" type="ORF">DVS28_a0693</name>
</gene>
<keyword evidence="4" id="KW-1185">Reference proteome</keyword>
<dbReference type="PANTHER" id="PTHR44520">
    <property type="entry name" value="RESPONSE REGULATOR RCP1-RELATED"/>
    <property type="match status" value="1"/>
</dbReference>
<organism evidence="3 4">
    <name type="scientific">Euzebya pacifica</name>
    <dbReference type="NCBI Taxonomy" id="1608957"/>
    <lineage>
        <taxon>Bacteria</taxon>
        <taxon>Bacillati</taxon>
        <taxon>Actinomycetota</taxon>
        <taxon>Nitriliruptoria</taxon>
        <taxon>Euzebyales</taxon>
    </lineage>
</organism>
<feature type="modified residue" description="4-aspartylphosphate" evidence="1">
    <location>
        <position position="58"/>
    </location>
</feature>